<dbReference type="EMBL" id="JXTI01000153">
    <property type="protein sequence ID" value="KWX11830.1"/>
    <property type="molecule type" value="Genomic_DNA"/>
</dbReference>
<feature type="transmembrane region" description="Helical" evidence="8">
    <location>
        <begin position="176"/>
        <end position="198"/>
    </location>
</feature>
<name>A0A132NP08_GIAIN</name>
<keyword evidence="4" id="KW-0732">Signal</keyword>
<dbReference type="SMART" id="SM01190">
    <property type="entry name" value="EMP24_GP25L"/>
    <property type="match status" value="1"/>
</dbReference>
<dbReference type="PANTHER" id="PTHR22811">
    <property type="entry name" value="TRANSMEMBRANE EMP24 DOMAIN-CONTAINING PROTEIN"/>
    <property type="match status" value="1"/>
</dbReference>
<comment type="similarity">
    <text evidence="2 7">Belongs to the EMP24/GP25L family.</text>
</comment>
<protein>
    <submittedName>
        <fullName evidence="10">ERP3/Emp24/gp25L/p24 family/GOLD protein</fullName>
    </submittedName>
</protein>
<feature type="domain" description="GOLD" evidence="9">
    <location>
        <begin position="26"/>
        <end position="125"/>
    </location>
</feature>
<keyword evidence="5 8" id="KW-1133">Transmembrane helix</keyword>
<dbReference type="GO" id="GO:0016020">
    <property type="term" value="C:membrane"/>
    <property type="evidence" value="ECO:0007669"/>
    <property type="project" value="UniProtKB-SubCell"/>
</dbReference>
<evidence type="ECO:0000256" key="5">
    <source>
        <dbReference type="ARBA" id="ARBA00022989"/>
    </source>
</evidence>
<dbReference type="OrthoDB" id="10255243at2759"/>
<comment type="subcellular location">
    <subcellularLocation>
        <location evidence="1 7">Membrane</location>
        <topology evidence="1 7">Single-pass type I membrane protein</topology>
    </subcellularLocation>
</comment>
<evidence type="ECO:0000256" key="7">
    <source>
        <dbReference type="RuleBase" id="RU003827"/>
    </source>
</evidence>
<evidence type="ECO:0000313" key="10">
    <source>
        <dbReference type="EMBL" id="KWX11830.1"/>
    </source>
</evidence>
<dbReference type="Proteomes" id="UP000070089">
    <property type="component" value="Unassembled WGS sequence"/>
</dbReference>
<evidence type="ECO:0000256" key="6">
    <source>
        <dbReference type="ARBA" id="ARBA00023136"/>
    </source>
</evidence>
<evidence type="ECO:0000256" key="1">
    <source>
        <dbReference type="ARBA" id="ARBA00004479"/>
    </source>
</evidence>
<organism evidence="10 11">
    <name type="scientific">Giardia duodenalis assemblage B</name>
    <dbReference type="NCBI Taxonomy" id="1394984"/>
    <lineage>
        <taxon>Eukaryota</taxon>
        <taxon>Metamonada</taxon>
        <taxon>Diplomonadida</taxon>
        <taxon>Hexamitidae</taxon>
        <taxon>Giardiinae</taxon>
        <taxon>Giardia</taxon>
    </lineage>
</organism>
<dbReference type="PROSITE" id="PS50866">
    <property type="entry name" value="GOLD"/>
    <property type="match status" value="1"/>
</dbReference>
<dbReference type="InterPro" id="IPR009038">
    <property type="entry name" value="GOLD_dom"/>
</dbReference>
<evidence type="ECO:0000256" key="2">
    <source>
        <dbReference type="ARBA" id="ARBA00007104"/>
    </source>
</evidence>
<evidence type="ECO:0000313" key="11">
    <source>
        <dbReference type="Proteomes" id="UP000070089"/>
    </source>
</evidence>
<gene>
    <name evidence="10" type="ORF">QR46_4202</name>
</gene>
<dbReference type="InterPro" id="IPR015720">
    <property type="entry name" value="Emp24-like"/>
</dbReference>
<keyword evidence="3 7" id="KW-0812">Transmembrane</keyword>
<evidence type="ECO:0000256" key="8">
    <source>
        <dbReference type="SAM" id="Phobius"/>
    </source>
</evidence>
<reference evidence="10 11" key="1">
    <citation type="journal article" date="2015" name="Mol. Biochem. Parasitol.">
        <title>Identification of polymorphic genes for use in assemblage B genotyping assays through comparative genomics of multiple assemblage B Giardia duodenalis isolates.</title>
        <authorList>
            <person name="Wielinga C."/>
            <person name="Thompson R.C."/>
            <person name="Monis P."/>
            <person name="Ryan U."/>
        </authorList>
    </citation>
    <scope>NUCLEOTIDE SEQUENCE [LARGE SCALE GENOMIC DNA]</scope>
    <source>
        <strain evidence="10 11">BAH15c1</strain>
    </source>
</reference>
<dbReference type="AlphaFoldDB" id="A0A132NP08"/>
<dbReference type="Pfam" id="PF01105">
    <property type="entry name" value="EMP24_GP25L"/>
    <property type="match status" value="1"/>
</dbReference>
<evidence type="ECO:0000256" key="4">
    <source>
        <dbReference type="ARBA" id="ARBA00022729"/>
    </source>
</evidence>
<dbReference type="VEuPathDB" id="GiardiaDB:QR46_4202"/>
<keyword evidence="6 8" id="KW-0472">Membrane</keyword>
<evidence type="ECO:0000259" key="9">
    <source>
        <dbReference type="PROSITE" id="PS50866"/>
    </source>
</evidence>
<accession>A0A132NP08</accession>
<proteinExistence type="inferred from homology"/>
<comment type="caution">
    <text evidence="10">The sequence shown here is derived from an EMBL/GenBank/DDBJ whole genome shotgun (WGS) entry which is preliminary data.</text>
</comment>
<evidence type="ECO:0000256" key="3">
    <source>
        <dbReference type="ARBA" id="ARBA00022692"/>
    </source>
</evidence>
<sequence>MILTLFVVVSLVLCDELSFFLKPKKRFCMHEILSAGDEVSGRVTINPSALYQVRFSVNTPNIKAPVYSSTTDGEAYAISITKPGTYHFCFEAILKEVPDNSNTSAQQRAASKKESTATCDFGIDVARASSSASVDRYTVTVDQAHKLMSNVQADQRYSKYRENRLIGGLKTVSRRLWVFVIIEIVLIILASGVQMGIITTMHKRNR</sequence>